<dbReference type="Proteomes" id="UP001201262">
    <property type="component" value="Unassembled WGS sequence"/>
</dbReference>
<proteinExistence type="predicted"/>
<keyword evidence="2" id="KW-1185">Reference proteome</keyword>
<accession>A0AAD4KED7</accession>
<evidence type="ECO:0000313" key="2">
    <source>
        <dbReference type="Proteomes" id="UP001201262"/>
    </source>
</evidence>
<comment type="caution">
    <text evidence="1">The sequence shown here is derived from an EMBL/GenBank/DDBJ whole genome shotgun (WGS) entry which is preliminary data.</text>
</comment>
<protein>
    <submittedName>
        <fullName evidence="1">Uncharacterized protein</fullName>
    </submittedName>
</protein>
<dbReference type="RefSeq" id="XP_046066238.1">
    <property type="nucleotide sequence ID" value="XM_046214577.1"/>
</dbReference>
<gene>
    <name evidence="1" type="ORF">BGW36DRAFT_364691</name>
</gene>
<sequence>MSDLRRSAIEVKRDHDHKAKWAHGARVSQHHIHDPALPFLQRPAGPLSQAVHTALRRTNEGGIKRARHAAQAGFHHDVKEALTSDSSADEGAHHESVAPGLFLGDGLAAYAASGENVLSAAISTAEVKYENKVTEKLVQEYELVSKDDEVATGCGYVADIDDFEVIDHNSV</sequence>
<dbReference type="GeneID" id="70244864"/>
<evidence type="ECO:0000313" key="1">
    <source>
        <dbReference type="EMBL" id="KAH8689955.1"/>
    </source>
</evidence>
<name>A0AAD4KED7_9EURO</name>
<reference evidence="1" key="1">
    <citation type="submission" date="2021-12" db="EMBL/GenBank/DDBJ databases">
        <title>Convergent genome expansion in fungi linked to evolution of root-endophyte symbiosis.</title>
        <authorList>
            <consortium name="DOE Joint Genome Institute"/>
            <person name="Ke Y.-H."/>
            <person name="Bonito G."/>
            <person name="Liao H.-L."/>
            <person name="Looney B."/>
            <person name="Rojas-Flechas A."/>
            <person name="Nash J."/>
            <person name="Hameed K."/>
            <person name="Schadt C."/>
            <person name="Martin F."/>
            <person name="Crous P.W."/>
            <person name="Miettinen O."/>
            <person name="Magnuson J.K."/>
            <person name="Labbe J."/>
            <person name="Jacobson D."/>
            <person name="Doktycz M.J."/>
            <person name="Veneault-Fourrey C."/>
            <person name="Kuo A."/>
            <person name="Mondo S."/>
            <person name="Calhoun S."/>
            <person name="Riley R."/>
            <person name="Ohm R."/>
            <person name="LaButti K."/>
            <person name="Andreopoulos B."/>
            <person name="Pangilinan J."/>
            <person name="Nolan M."/>
            <person name="Tritt A."/>
            <person name="Clum A."/>
            <person name="Lipzen A."/>
            <person name="Daum C."/>
            <person name="Barry K."/>
            <person name="Grigoriev I.V."/>
            <person name="Vilgalys R."/>
        </authorList>
    </citation>
    <scope>NUCLEOTIDE SEQUENCE</scope>
    <source>
        <strain evidence="1">PMI_201</strain>
    </source>
</reference>
<dbReference type="AlphaFoldDB" id="A0AAD4KED7"/>
<organism evidence="1 2">
    <name type="scientific">Talaromyces proteolyticus</name>
    <dbReference type="NCBI Taxonomy" id="1131652"/>
    <lineage>
        <taxon>Eukaryota</taxon>
        <taxon>Fungi</taxon>
        <taxon>Dikarya</taxon>
        <taxon>Ascomycota</taxon>
        <taxon>Pezizomycotina</taxon>
        <taxon>Eurotiomycetes</taxon>
        <taxon>Eurotiomycetidae</taxon>
        <taxon>Eurotiales</taxon>
        <taxon>Trichocomaceae</taxon>
        <taxon>Talaromyces</taxon>
        <taxon>Talaromyces sect. Bacilispori</taxon>
    </lineage>
</organism>
<dbReference type="EMBL" id="JAJTJA010000014">
    <property type="protein sequence ID" value="KAH8689955.1"/>
    <property type="molecule type" value="Genomic_DNA"/>
</dbReference>